<name>D9PW43_METTM</name>
<dbReference type="STRING" id="79929.MTBMA_c08460"/>
<dbReference type="PATRIC" id="fig|79929.8.peg.828"/>
<dbReference type="EMBL" id="CP001710">
    <property type="protein sequence ID" value="ADL58441.1"/>
    <property type="molecule type" value="Genomic_DNA"/>
</dbReference>
<evidence type="ECO:0000313" key="1">
    <source>
        <dbReference type="EMBL" id="ADL58441.1"/>
    </source>
</evidence>
<organism evidence="1 2">
    <name type="scientific">Methanothermobacter marburgensis (strain ATCC BAA-927 / DSM 2133 / JCM 14651 / NBRC 100331 / OCM 82 / Marburg)</name>
    <name type="common">Methanobacterium thermoautotrophicum</name>
    <dbReference type="NCBI Taxonomy" id="79929"/>
    <lineage>
        <taxon>Archaea</taxon>
        <taxon>Methanobacteriati</taxon>
        <taxon>Methanobacteriota</taxon>
        <taxon>Methanomada group</taxon>
        <taxon>Methanobacteria</taxon>
        <taxon>Methanobacteriales</taxon>
        <taxon>Methanobacteriaceae</taxon>
        <taxon>Methanothermobacter</taxon>
    </lineage>
</organism>
<gene>
    <name evidence="1" type="ordered locus">MTBMA_c08460</name>
</gene>
<keyword evidence="2" id="KW-1185">Reference proteome</keyword>
<protein>
    <submittedName>
        <fullName evidence="1">Uncharacterized protein</fullName>
    </submittedName>
</protein>
<dbReference type="Gene3D" id="3.40.50.300">
    <property type="entry name" value="P-loop containing nucleotide triphosphate hydrolases"/>
    <property type="match status" value="1"/>
</dbReference>
<proteinExistence type="predicted"/>
<dbReference type="KEGG" id="mmg:MTBMA_c08460"/>
<accession>D9PW43</accession>
<dbReference type="HOGENOM" id="CLU_2730477_0_0_2"/>
<dbReference type="Proteomes" id="UP000000345">
    <property type="component" value="Chromosome"/>
</dbReference>
<dbReference type="AlphaFoldDB" id="D9PW43"/>
<reference evidence="1 2" key="2">
    <citation type="journal article" date="2010" name="J. Bacteriol.">
        <title>Complete genome sequence of Methanothermobacter marburgensis, a methanoarchaeon model organism.</title>
        <authorList>
            <person name="Liesegang H."/>
            <person name="Kaster A.K."/>
            <person name="Wiezer A."/>
            <person name="Goenrich M."/>
            <person name="Wollherr A."/>
            <person name="Seedorf H."/>
            <person name="Gottschalk G."/>
            <person name="Thauer R.K."/>
        </authorList>
    </citation>
    <scope>NUCLEOTIDE SEQUENCE [LARGE SCALE GENOMIC DNA]</scope>
    <source>
        <strain evidence="2">ATCC BAA-927 / DSM 2133 / JCM 14651 / NBRC 100331 / OCM 82 / Marburg</strain>
    </source>
</reference>
<reference key="1">
    <citation type="submission" date="2009-08" db="EMBL/GenBank/DDBJ databases">
        <title>The genome sequence of Methanothermobacter marburgensis.</title>
        <authorList>
            <person name="Kaster A."/>
            <person name="Seedorf H."/>
            <person name="Goenrich M."/>
            <person name="Wiezer A."/>
            <person name="Liesegang H."/>
            <person name="Thauer R."/>
            <person name="Gottschalk G."/>
        </authorList>
    </citation>
    <scope>NUCLEOTIDE SEQUENCE</scope>
    <source>
        <strain>Marburg</strain>
    </source>
</reference>
<sequence>MLISNTWIFLVIIKYPAEIHPDGDRLDTAYFPFTAITGQEMLKEALVLNAVNPAIGGVLIRGIRVQESQLQ</sequence>
<dbReference type="InterPro" id="IPR027417">
    <property type="entry name" value="P-loop_NTPase"/>
</dbReference>
<dbReference type="PaxDb" id="79929-MTBMA_c08460"/>
<evidence type="ECO:0000313" key="2">
    <source>
        <dbReference type="Proteomes" id="UP000000345"/>
    </source>
</evidence>